<evidence type="ECO:0000256" key="2">
    <source>
        <dbReference type="ARBA" id="ARBA00022741"/>
    </source>
</evidence>
<feature type="domain" description="Thiamin pyrophosphokinase thiamin-binding" evidence="6">
    <location>
        <begin position="137"/>
        <end position="200"/>
    </location>
</feature>
<accession>A0A265E9Y5</accession>
<proteinExistence type="predicted"/>
<keyword evidence="3 7" id="KW-0418">Kinase</keyword>
<sequence>MKHINVLIREDSTGFPDERRDESWAGVDRGVYLLLKEGIVPDFTYGDFDSVDASEWAFINQHMEVAPVPSRKDDTDLEMCLKDLVERGCQSIDVYGAIGGRLDHTLGNIFLLMHGAFDGIDITLIDAQNVMRRLDAGTHEVEKVEAMRYVSFLPFVEGTSLTLEGFEYNLEKELLKLGATLTISNEFLDRKATVHTDEPIIMIQSRDE</sequence>
<organism evidence="7 8">
    <name type="scientific">Salinicoccus roseus</name>
    <dbReference type="NCBI Taxonomy" id="45670"/>
    <lineage>
        <taxon>Bacteria</taxon>
        <taxon>Bacillati</taxon>
        <taxon>Bacillota</taxon>
        <taxon>Bacilli</taxon>
        <taxon>Bacillales</taxon>
        <taxon>Staphylococcaceae</taxon>
        <taxon>Salinicoccus</taxon>
    </lineage>
</organism>
<evidence type="ECO:0000256" key="4">
    <source>
        <dbReference type="ARBA" id="ARBA00022840"/>
    </source>
</evidence>
<dbReference type="GO" id="GO:0009229">
    <property type="term" value="P:thiamine diphosphate biosynthetic process"/>
    <property type="evidence" value="ECO:0007669"/>
    <property type="project" value="InterPro"/>
</dbReference>
<dbReference type="Pfam" id="PF04263">
    <property type="entry name" value="TPK_catalytic"/>
    <property type="match status" value="1"/>
</dbReference>
<dbReference type="AlphaFoldDB" id="A0A265E9Y5"/>
<dbReference type="InterPro" id="IPR007373">
    <property type="entry name" value="Thiamin_PyroPKinase_B1-bd"/>
</dbReference>
<dbReference type="EC" id="2.7.6.2" evidence="5"/>
<gene>
    <name evidence="7" type="ORF">CFN03_03690</name>
</gene>
<dbReference type="Gene3D" id="3.40.50.10240">
    <property type="entry name" value="Thiamin pyrophosphokinase, catalytic domain"/>
    <property type="match status" value="1"/>
</dbReference>
<dbReference type="Pfam" id="PF04265">
    <property type="entry name" value="TPK_B1_binding"/>
    <property type="match status" value="1"/>
</dbReference>
<dbReference type="SMART" id="SM00983">
    <property type="entry name" value="TPK_B1_binding"/>
    <property type="match status" value="1"/>
</dbReference>
<keyword evidence="2" id="KW-0547">Nucleotide-binding</keyword>
<protein>
    <recommendedName>
        <fullName evidence="5">Thiamine diphosphokinase</fullName>
        <ecNumber evidence="5">2.7.6.2</ecNumber>
    </recommendedName>
</protein>
<dbReference type="GO" id="GO:0004788">
    <property type="term" value="F:thiamine diphosphokinase activity"/>
    <property type="evidence" value="ECO:0007669"/>
    <property type="project" value="UniProtKB-UniRule"/>
</dbReference>
<evidence type="ECO:0000256" key="5">
    <source>
        <dbReference type="NCBIfam" id="TIGR01378"/>
    </source>
</evidence>
<evidence type="ECO:0000313" key="8">
    <source>
        <dbReference type="Proteomes" id="UP000216682"/>
    </source>
</evidence>
<reference evidence="7 8" key="1">
    <citation type="submission" date="2017-07" db="EMBL/GenBank/DDBJ databases">
        <title>Shotgun whole genome sequences of three halophilic bacterial isolates.</title>
        <authorList>
            <person name="Pozzo T."/>
            <person name="Higdon S.M."/>
            <person name="Quillaguaman J."/>
        </authorList>
    </citation>
    <scope>NUCLEOTIDE SEQUENCE [LARGE SCALE GENOMIC DNA]</scope>
    <source>
        <strain evidence="7 8">BU-1</strain>
    </source>
</reference>
<dbReference type="InterPro" id="IPR036371">
    <property type="entry name" value="TPK_B1-bd_sf"/>
</dbReference>
<dbReference type="NCBIfam" id="TIGR01378">
    <property type="entry name" value="thi_PPkinase"/>
    <property type="match status" value="1"/>
</dbReference>
<dbReference type="SUPFAM" id="SSF63862">
    <property type="entry name" value="Thiamin pyrophosphokinase, substrate-binding domain"/>
    <property type="match status" value="1"/>
</dbReference>
<comment type="caution">
    <text evidence="7">The sequence shown here is derived from an EMBL/GenBank/DDBJ whole genome shotgun (WGS) entry which is preliminary data.</text>
</comment>
<dbReference type="GO" id="GO:0005524">
    <property type="term" value="F:ATP binding"/>
    <property type="evidence" value="ECO:0007669"/>
    <property type="project" value="UniProtKB-KW"/>
</dbReference>
<evidence type="ECO:0000256" key="3">
    <source>
        <dbReference type="ARBA" id="ARBA00022777"/>
    </source>
</evidence>
<evidence type="ECO:0000256" key="1">
    <source>
        <dbReference type="ARBA" id="ARBA00022679"/>
    </source>
</evidence>
<dbReference type="InterPro" id="IPR053149">
    <property type="entry name" value="TPK"/>
</dbReference>
<dbReference type="GO" id="GO:0030975">
    <property type="term" value="F:thiamine binding"/>
    <property type="evidence" value="ECO:0007669"/>
    <property type="project" value="InterPro"/>
</dbReference>
<dbReference type="PANTHER" id="PTHR41299">
    <property type="entry name" value="THIAMINE PYROPHOSPHOKINASE"/>
    <property type="match status" value="1"/>
</dbReference>
<dbReference type="EMBL" id="NPEZ01000001">
    <property type="protein sequence ID" value="OZT78393.1"/>
    <property type="molecule type" value="Genomic_DNA"/>
</dbReference>
<dbReference type="InterPro" id="IPR006282">
    <property type="entry name" value="Thi_PPkinase"/>
</dbReference>
<keyword evidence="1" id="KW-0808">Transferase</keyword>
<dbReference type="InterPro" id="IPR036759">
    <property type="entry name" value="TPK_catalytic_sf"/>
</dbReference>
<evidence type="ECO:0000313" key="7">
    <source>
        <dbReference type="EMBL" id="OZT78393.1"/>
    </source>
</evidence>
<dbReference type="PANTHER" id="PTHR41299:SF1">
    <property type="entry name" value="THIAMINE PYROPHOSPHOKINASE"/>
    <property type="match status" value="1"/>
</dbReference>
<dbReference type="InterPro" id="IPR007371">
    <property type="entry name" value="TPK_catalytic"/>
</dbReference>
<dbReference type="RefSeq" id="WP_094905821.1">
    <property type="nucleotide sequence ID" value="NZ_NPEZ01000001.1"/>
</dbReference>
<keyword evidence="4" id="KW-0067">ATP-binding</keyword>
<name>A0A265E9Y5_9STAP</name>
<dbReference type="Proteomes" id="UP000216682">
    <property type="component" value="Unassembled WGS sequence"/>
</dbReference>
<dbReference type="SUPFAM" id="SSF63999">
    <property type="entry name" value="Thiamin pyrophosphokinase, catalytic domain"/>
    <property type="match status" value="1"/>
</dbReference>
<evidence type="ECO:0000259" key="6">
    <source>
        <dbReference type="SMART" id="SM00983"/>
    </source>
</evidence>
<dbReference type="GO" id="GO:0016301">
    <property type="term" value="F:kinase activity"/>
    <property type="evidence" value="ECO:0007669"/>
    <property type="project" value="UniProtKB-KW"/>
</dbReference>
<dbReference type="CDD" id="cd07995">
    <property type="entry name" value="TPK"/>
    <property type="match status" value="1"/>
</dbReference>
<dbReference type="GO" id="GO:0006772">
    <property type="term" value="P:thiamine metabolic process"/>
    <property type="evidence" value="ECO:0007669"/>
    <property type="project" value="UniProtKB-UniRule"/>
</dbReference>